<feature type="compositionally biased region" description="Basic and acidic residues" evidence="1">
    <location>
        <begin position="146"/>
        <end position="155"/>
    </location>
</feature>
<accession>A0A2N5J6W9</accession>
<dbReference type="GO" id="GO:0003677">
    <property type="term" value="F:DNA binding"/>
    <property type="evidence" value="ECO:0007669"/>
    <property type="project" value="UniProtKB-KW"/>
</dbReference>
<dbReference type="EMBL" id="NMWU01000055">
    <property type="protein sequence ID" value="PLS29948.1"/>
    <property type="molecule type" value="Genomic_DNA"/>
</dbReference>
<evidence type="ECO:0000313" key="3">
    <source>
        <dbReference type="Proteomes" id="UP000235050"/>
    </source>
</evidence>
<gene>
    <name evidence="2" type="ORF">Uis1B_2216</name>
</gene>
<keyword evidence="3" id="KW-1185">Reference proteome</keyword>
<evidence type="ECO:0000256" key="1">
    <source>
        <dbReference type="SAM" id="MobiDB-lite"/>
    </source>
</evidence>
<comment type="caution">
    <text evidence="2">The sequence shown here is derived from an EMBL/GenBank/DDBJ whole genome shotgun (WGS) entry which is preliminary data.</text>
</comment>
<protein>
    <submittedName>
        <fullName evidence="2">Single-stranded DNA-binding protein</fullName>
    </submittedName>
</protein>
<proteinExistence type="predicted"/>
<keyword evidence="2" id="KW-0238">DNA-binding</keyword>
<dbReference type="SUPFAM" id="SSF50249">
    <property type="entry name" value="Nucleic acid-binding proteins"/>
    <property type="match status" value="1"/>
</dbReference>
<feature type="region of interest" description="Disordered" evidence="1">
    <location>
        <begin position="1"/>
        <end position="21"/>
    </location>
</feature>
<dbReference type="Proteomes" id="UP000235050">
    <property type="component" value="Unassembled WGS sequence"/>
</dbReference>
<feature type="region of interest" description="Disordered" evidence="1">
    <location>
        <begin position="131"/>
        <end position="170"/>
    </location>
</feature>
<organism evidence="2 3">
    <name type="scientific">Bifidobacterium margollesii</name>
    <dbReference type="NCBI Taxonomy" id="2020964"/>
    <lineage>
        <taxon>Bacteria</taxon>
        <taxon>Bacillati</taxon>
        <taxon>Actinomycetota</taxon>
        <taxon>Actinomycetes</taxon>
        <taxon>Bifidobacteriales</taxon>
        <taxon>Bifidobacteriaceae</taxon>
        <taxon>Bifidobacterium</taxon>
    </lineage>
</organism>
<reference evidence="2 3" key="1">
    <citation type="submission" date="2017-07" db="EMBL/GenBank/DDBJ databases">
        <title>Bifidobacterium novel species.</title>
        <authorList>
            <person name="Lugli G.A."/>
            <person name="Milani C."/>
            <person name="Duranti S."/>
            <person name="Mangifesta M."/>
        </authorList>
    </citation>
    <scope>NUCLEOTIDE SEQUENCE [LARGE SCALE GENOMIC DNA]</scope>
    <source>
        <strain evidence="3">Uis1B</strain>
    </source>
</reference>
<feature type="compositionally biased region" description="Low complexity" evidence="1">
    <location>
        <begin position="131"/>
        <end position="145"/>
    </location>
</feature>
<evidence type="ECO:0000313" key="2">
    <source>
        <dbReference type="EMBL" id="PLS29948.1"/>
    </source>
</evidence>
<dbReference type="InterPro" id="IPR012340">
    <property type="entry name" value="NA-bd_OB-fold"/>
</dbReference>
<dbReference type="AlphaFoldDB" id="A0A2N5J6W9"/>
<dbReference type="Gene3D" id="2.40.50.140">
    <property type="entry name" value="Nucleic acid-binding proteins"/>
    <property type="match status" value="1"/>
</dbReference>
<name>A0A2N5J6W9_9BIFI</name>
<sequence length="170" mass="18461">MTDITTPTLRADGNIGREPVYKAGDDRRRSFAAIRLLKSERRRNPETRRWEDTGVTLAVTLKAFGPTADLIGRLAADGRLAKGTPVVATGHPDAPETWTDRQGTVHADPVVIIDTIGIDLIRQARAEAARARTAAPAPAGPAQARPDADTARRWEADDETVDGWTTDPEF</sequence>